<sequence length="130" mass="13823">MLILDASAIIGWIMPDEAGIDLEPLIARGEPLLAPWLIWVELRNILIVSERRGRLPAGMGDQIADAVDALQIQLDSSASSAVVMDLARRHGLTAYDALYLETALRHGAMLATLDGKLRAAAVAEAVALAG</sequence>
<comment type="cofactor">
    <cofactor evidence="6">
        <name>Mg(2+)</name>
        <dbReference type="ChEBI" id="CHEBI:18420"/>
    </cofactor>
</comment>
<name>A0ABV6T8K9_9RHOB</name>
<dbReference type="InterPro" id="IPR029060">
    <property type="entry name" value="PIN-like_dom_sf"/>
</dbReference>
<keyword evidence="1 6" id="KW-1277">Toxin-antitoxin system</keyword>
<accession>A0ABV6T8K9</accession>
<proteinExistence type="inferred from homology"/>
<comment type="caution">
    <text evidence="8">The sequence shown here is derived from an EMBL/GenBank/DDBJ whole genome shotgun (WGS) entry which is preliminary data.</text>
</comment>
<dbReference type="InterPro" id="IPR051619">
    <property type="entry name" value="TypeII_TA_RNase_PINc/VapC"/>
</dbReference>
<protein>
    <recommendedName>
        <fullName evidence="6">Ribonuclease VapC</fullName>
        <shortName evidence="6">RNase VapC</shortName>
        <ecNumber evidence="6">3.1.-.-</ecNumber>
    </recommendedName>
    <alternativeName>
        <fullName evidence="6">Toxin VapC</fullName>
    </alternativeName>
</protein>
<comment type="similarity">
    <text evidence="6">Belongs to the PINc/VapC protein family.</text>
</comment>
<gene>
    <name evidence="6" type="primary">vapC</name>
    <name evidence="8" type="ORF">ACFHYO_15885</name>
</gene>
<keyword evidence="2 6" id="KW-0540">Nuclease</keyword>
<evidence type="ECO:0000259" key="7">
    <source>
        <dbReference type="Pfam" id="PF01850"/>
    </source>
</evidence>
<feature type="binding site" evidence="6">
    <location>
        <position position="5"/>
    </location>
    <ligand>
        <name>Mg(2+)</name>
        <dbReference type="ChEBI" id="CHEBI:18420"/>
    </ligand>
</feature>
<dbReference type="InterPro" id="IPR044153">
    <property type="entry name" value="PIN_Pae0151-like"/>
</dbReference>
<dbReference type="InterPro" id="IPR022907">
    <property type="entry name" value="VapC_family"/>
</dbReference>
<evidence type="ECO:0000256" key="4">
    <source>
        <dbReference type="ARBA" id="ARBA00022801"/>
    </source>
</evidence>
<evidence type="ECO:0000256" key="5">
    <source>
        <dbReference type="ARBA" id="ARBA00022842"/>
    </source>
</evidence>
<organism evidence="8 9">
    <name type="scientific">Paracoccus panacisoli</name>
    <dbReference type="NCBI Taxonomy" id="1510163"/>
    <lineage>
        <taxon>Bacteria</taxon>
        <taxon>Pseudomonadati</taxon>
        <taxon>Pseudomonadota</taxon>
        <taxon>Alphaproteobacteria</taxon>
        <taxon>Rhodobacterales</taxon>
        <taxon>Paracoccaceae</taxon>
        <taxon>Paracoccus</taxon>
    </lineage>
</organism>
<reference evidence="8 9" key="1">
    <citation type="submission" date="2024-09" db="EMBL/GenBank/DDBJ databases">
        <authorList>
            <person name="Sun Q."/>
            <person name="Mori K."/>
        </authorList>
    </citation>
    <scope>NUCLEOTIDE SEQUENCE [LARGE SCALE GENOMIC DNA]</scope>
    <source>
        <strain evidence="8 9">KCTC 42086</strain>
    </source>
</reference>
<evidence type="ECO:0000256" key="2">
    <source>
        <dbReference type="ARBA" id="ARBA00022722"/>
    </source>
</evidence>
<dbReference type="HAMAP" id="MF_00265">
    <property type="entry name" value="VapC_Nob1"/>
    <property type="match status" value="1"/>
</dbReference>
<dbReference type="PANTHER" id="PTHR35901">
    <property type="entry name" value="RIBONUCLEASE VAPC3"/>
    <property type="match status" value="1"/>
</dbReference>
<dbReference type="Gene3D" id="3.40.50.1010">
    <property type="entry name" value="5'-nuclease"/>
    <property type="match status" value="1"/>
</dbReference>
<dbReference type="EMBL" id="JBHMQU010000106">
    <property type="protein sequence ID" value="MFC0813574.1"/>
    <property type="molecule type" value="Genomic_DNA"/>
</dbReference>
<dbReference type="Pfam" id="PF01850">
    <property type="entry name" value="PIN"/>
    <property type="match status" value="1"/>
</dbReference>
<evidence type="ECO:0000256" key="3">
    <source>
        <dbReference type="ARBA" id="ARBA00022723"/>
    </source>
</evidence>
<dbReference type="Proteomes" id="UP001589920">
    <property type="component" value="Unassembled WGS sequence"/>
</dbReference>
<feature type="binding site" evidence="6">
    <location>
        <position position="96"/>
    </location>
    <ligand>
        <name>Mg(2+)</name>
        <dbReference type="ChEBI" id="CHEBI:18420"/>
    </ligand>
</feature>
<keyword evidence="4 6" id="KW-0378">Hydrolase</keyword>
<dbReference type="SUPFAM" id="SSF88723">
    <property type="entry name" value="PIN domain-like"/>
    <property type="match status" value="1"/>
</dbReference>
<keyword evidence="6" id="KW-0800">Toxin</keyword>
<keyword evidence="9" id="KW-1185">Reference proteome</keyword>
<dbReference type="CDD" id="cd09873">
    <property type="entry name" value="PIN_Pae0151-like"/>
    <property type="match status" value="1"/>
</dbReference>
<keyword evidence="3 6" id="KW-0479">Metal-binding</keyword>
<keyword evidence="5 6" id="KW-0460">Magnesium</keyword>
<dbReference type="RefSeq" id="WP_394321693.1">
    <property type="nucleotide sequence ID" value="NZ_JBHMQU010000106.1"/>
</dbReference>
<evidence type="ECO:0000256" key="1">
    <source>
        <dbReference type="ARBA" id="ARBA00022649"/>
    </source>
</evidence>
<comment type="function">
    <text evidence="6">Toxic component of a toxin-antitoxin (TA) system. An RNase.</text>
</comment>
<dbReference type="EC" id="3.1.-.-" evidence="6"/>
<feature type="domain" description="PIN" evidence="7">
    <location>
        <begin position="3"/>
        <end position="121"/>
    </location>
</feature>
<dbReference type="InterPro" id="IPR002716">
    <property type="entry name" value="PIN_dom"/>
</dbReference>
<dbReference type="PANTHER" id="PTHR35901:SF1">
    <property type="entry name" value="EXONUCLEASE VAPC9"/>
    <property type="match status" value="1"/>
</dbReference>
<evidence type="ECO:0000256" key="6">
    <source>
        <dbReference type="HAMAP-Rule" id="MF_00265"/>
    </source>
</evidence>
<evidence type="ECO:0000313" key="9">
    <source>
        <dbReference type="Proteomes" id="UP001589920"/>
    </source>
</evidence>
<evidence type="ECO:0000313" key="8">
    <source>
        <dbReference type="EMBL" id="MFC0813574.1"/>
    </source>
</evidence>